<evidence type="ECO:0000256" key="4">
    <source>
        <dbReference type="ARBA" id="ARBA00022679"/>
    </source>
</evidence>
<evidence type="ECO:0000256" key="1">
    <source>
        <dbReference type="ARBA" id="ARBA00000085"/>
    </source>
</evidence>
<dbReference type="EC" id="2.7.13.3" evidence="2"/>
<feature type="coiled-coil region" evidence="7">
    <location>
        <begin position="241"/>
        <end position="286"/>
    </location>
</feature>
<feature type="transmembrane region" description="Helical" evidence="8">
    <location>
        <begin position="306"/>
        <end position="325"/>
    </location>
</feature>
<dbReference type="Pfam" id="PF02518">
    <property type="entry name" value="HATPase_c"/>
    <property type="match status" value="1"/>
</dbReference>
<evidence type="ECO:0000256" key="7">
    <source>
        <dbReference type="SAM" id="Coils"/>
    </source>
</evidence>
<dbReference type="InterPro" id="IPR003661">
    <property type="entry name" value="HisK_dim/P_dom"/>
</dbReference>
<dbReference type="PANTHER" id="PTHR43047:SF72">
    <property type="entry name" value="OSMOSENSING HISTIDINE PROTEIN KINASE SLN1"/>
    <property type="match status" value="1"/>
</dbReference>
<feature type="modified residue" description="4-aspartylphosphate" evidence="6">
    <location>
        <position position="642"/>
    </location>
</feature>
<keyword evidence="12" id="KW-1185">Reference proteome</keyword>
<dbReference type="InterPro" id="IPR003594">
    <property type="entry name" value="HATPase_dom"/>
</dbReference>
<evidence type="ECO:0000256" key="6">
    <source>
        <dbReference type="PROSITE-ProRule" id="PRU00169"/>
    </source>
</evidence>
<dbReference type="Gene3D" id="3.40.50.2300">
    <property type="match status" value="1"/>
</dbReference>
<protein>
    <recommendedName>
        <fullName evidence="2">histidine kinase</fullName>
        <ecNumber evidence="2">2.7.13.3</ecNumber>
    </recommendedName>
</protein>
<dbReference type="CDD" id="cd16922">
    <property type="entry name" value="HATPase_EvgS-ArcB-TorS-like"/>
    <property type="match status" value="1"/>
</dbReference>
<feature type="domain" description="Response regulatory" evidence="10">
    <location>
        <begin position="594"/>
        <end position="711"/>
    </location>
</feature>
<dbReference type="CDD" id="cd00082">
    <property type="entry name" value="HisKA"/>
    <property type="match status" value="1"/>
</dbReference>
<keyword evidence="8" id="KW-1133">Transmembrane helix</keyword>
<proteinExistence type="predicted"/>
<keyword evidence="7" id="KW-0175">Coiled coil</keyword>
<gene>
    <name evidence="11" type="ORF">ACFSR5_20520</name>
</gene>
<evidence type="ECO:0000256" key="2">
    <source>
        <dbReference type="ARBA" id="ARBA00012438"/>
    </source>
</evidence>
<dbReference type="PRINTS" id="PR00344">
    <property type="entry name" value="BCTRLSENSOR"/>
</dbReference>
<dbReference type="Gene3D" id="3.30.565.10">
    <property type="entry name" value="Histidine kinase-like ATPase, C-terminal domain"/>
    <property type="match status" value="1"/>
</dbReference>
<name>A0ABW5KNK9_9SPHI</name>
<evidence type="ECO:0000256" key="8">
    <source>
        <dbReference type="SAM" id="Phobius"/>
    </source>
</evidence>
<reference evidence="12" key="1">
    <citation type="journal article" date="2019" name="Int. J. Syst. Evol. Microbiol.">
        <title>The Global Catalogue of Microorganisms (GCM) 10K type strain sequencing project: providing services to taxonomists for standard genome sequencing and annotation.</title>
        <authorList>
            <consortium name="The Broad Institute Genomics Platform"/>
            <consortium name="The Broad Institute Genome Sequencing Center for Infectious Disease"/>
            <person name="Wu L."/>
            <person name="Ma J."/>
        </authorList>
    </citation>
    <scope>NUCLEOTIDE SEQUENCE [LARGE SCALE GENOMIC DNA]</scope>
    <source>
        <strain evidence="12">KCTC 42662</strain>
    </source>
</reference>
<keyword evidence="5 11" id="KW-0418">Kinase</keyword>
<dbReference type="SUPFAM" id="SSF55874">
    <property type="entry name" value="ATPase domain of HSP90 chaperone/DNA topoisomerase II/histidine kinase"/>
    <property type="match status" value="1"/>
</dbReference>
<dbReference type="Proteomes" id="UP001597545">
    <property type="component" value="Unassembled WGS sequence"/>
</dbReference>
<dbReference type="PROSITE" id="PS50110">
    <property type="entry name" value="RESPONSE_REGULATORY"/>
    <property type="match status" value="1"/>
</dbReference>
<comment type="catalytic activity">
    <reaction evidence="1">
        <text>ATP + protein L-histidine = ADP + protein N-phospho-L-histidine.</text>
        <dbReference type="EC" id="2.7.13.3"/>
    </reaction>
</comment>
<dbReference type="GO" id="GO:0016301">
    <property type="term" value="F:kinase activity"/>
    <property type="evidence" value="ECO:0007669"/>
    <property type="project" value="UniProtKB-KW"/>
</dbReference>
<dbReference type="Pfam" id="PF00512">
    <property type="entry name" value="HisKA"/>
    <property type="match status" value="1"/>
</dbReference>
<dbReference type="SMART" id="SM00448">
    <property type="entry name" value="REC"/>
    <property type="match status" value="1"/>
</dbReference>
<dbReference type="PANTHER" id="PTHR43047">
    <property type="entry name" value="TWO-COMPONENT HISTIDINE PROTEIN KINASE"/>
    <property type="match status" value="1"/>
</dbReference>
<dbReference type="Gene3D" id="1.10.287.130">
    <property type="match status" value="1"/>
</dbReference>
<evidence type="ECO:0000313" key="11">
    <source>
        <dbReference type="EMBL" id="MFD2550043.1"/>
    </source>
</evidence>
<dbReference type="RefSeq" id="WP_380906453.1">
    <property type="nucleotide sequence ID" value="NZ_JBHUEG010000018.1"/>
</dbReference>
<evidence type="ECO:0000259" key="9">
    <source>
        <dbReference type="PROSITE" id="PS50109"/>
    </source>
</evidence>
<dbReference type="SMART" id="SM00388">
    <property type="entry name" value="HisKA"/>
    <property type="match status" value="1"/>
</dbReference>
<keyword evidence="8" id="KW-0472">Membrane</keyword>
<dbReference type="InterPro" id="IPR004358">
    <property type="entry name" value="Sig_transdc_His_kin-like_C"/>
</dbReference>
<dbReference type="InterPro" id="IPR036890">
    <property type="entry name" value="HATPase_C_sf"/>
</dbReference>
<dbReference type="EMBL" id="JBHULR010000021">
    <property type="protein sequence ID" value="MFD2550043.1"/>
    <property type="molecule type" value="Genomic_DNA"/>
</dbReference>
<dbReference type="SUPFAM" id="SSF47384">
    <property type="entry name" value="Homodimeric domain of signal transducing histidine kinase"/>
    <property type="match status" value="1"/>
</dbReference>
<dbReference type="InterPro" id="IPR036097">
    <property type="entry name" value="HisK_dim/P_sf"/>
</dbReference>
<sequence length="716" mass="81615">MLKNNKKTFLLRKVLIGALVVLFAYLSTVFIYQYLTYQKVKEQLNAAYASAHSQSSALYRLFSTFGEADNLFRLYTIDFSKPAYSDYKTKLDTIKYYVDSLSSLPIENNPLHQSTAAIDEKDNIASEFASLKKTVDDLVFLAQDSLPVLTTSQRPPTVHPQYLGADSVLNKILSDTLLNQVALDTVVRKKQSLFKRIFNAKNDTVVANSTTQQLNVNQIDVVHRNIEQIIIHNERIFHTNLRNLQRKFTTLRQKERELIQANYRLLNNLKTGIDKLKEREQAAIQRAEERDLALYKENARQFGDQLIAALAIMFLMILFILFYQANAATYERKLQEEKEYAAKVAEEKTSVLANISHEVRAPINSLMGIIDILKKNDDTGLINTEYLDSVAHEISVINSSVTDILNLSKLEVGALTVKYEYFSPKHVLEDIIGLHTYHAQKKGILLQQHIQIDPKTEVFSSAFRIKQIVSNLISNAIKYTPKGSVNLTASIKNIQGQQHLQIEVSDTGLGIAPEHQKHIFRQYYMTDNTSKAGGFGLGLYISKLLTEQLEGEISLTSTLGKGSTFTLSIPIRKQRDEKQEPKRYALTDLPNSLRLVLIDDNRINILYLKHYFKDFPNVYAFEDGLHALEFIRSNDVDVVITDLLMPDISGWDMLQAIRSDSRLRAIPVFVITADDMQLETNQLGENNMQFDAILAKPLNEQEFVSNILHHTKEQRF</sequence>
<dbReference type="InterPro" id="IPR001789">
    <property type="entry name" value="Sig_transdc_resp-reg_receiver"/>
</dbReference>
<dbReference type="SUPFAM" id="SSF52172">
    <property type="entry name" value="CheY-like"/>
    <property type="match status" value="1"/>
</dbReference>
<evidence type="ECO:0000259" key="10">
    <source>
        <dbReference type="PROSITE" id="PS50110"/>
    </source>
</evidence>
<dbReference type="Pfam" id="PF00072">
    <property type="entry name" value="Response_reg"/>
    <property type="match status" value="1"/>
</dbReference>
<evidence type="ECO:0000256" key="3">
    <source>
        <dbReference type="ARBA" id="ARBA00022553"/>
    </source>
</evidence>
<organism evidence="11 12">
    <name type="scientific">Sphingobacterium suaedae</name>
    <dbReference type="NCBI Taxonomy" id="1686402"/>
    <lineage>
        <taxon>Bacteria</taxon>
        <taxon>Pseudomonadati</taxon>
        <taxon>Bacteroidota</taxon>
        <taxon>Sphingobacteriia</taxon>
        <taxon>Sphingobacteriales</taxon>
        <taxon>Sphingobacteriaceae</taxon>
        <taxon>Sphingobacterium</taxon>
    </lineage>
</organism>
<comment type="caution">
    <text evidence="11">The sequence shown here is derived from an EMBL/GenBank/DDBJ whole genome shotgun (WGS) entry which is preliminary data.</text>
</comment>
<keyword evidence="8" id="KW-0812">Transmembrane</keyword>
<accession>A0ABW5KNK9</accession>
<feature type="transmembrane region" description="Helical" evidence="8">
    <location>
        <begin position="14"/>
        <end position="35"/>
    </location>
</feature>
<keyword evidence="4" id="KW-0808">Transferase</keyword>
<evidence type="ECO:0000256" key="5">
    <source>
        <dbReference type="ARBA" id="ARBA00022777"/>
    </source>
</evidence>
<dbReference type="InterPro" id="IPR011006">
    <property type="entry name" value="CheY-like_superfamily"/>
</dbReference>
<evidence type="ECO:0000313" key="12">
    <source>
        <dbReference type="Proteomes" id="UP001597545"/>
    </source>
</evidence>
<dbReference type="SMART" id="SM00387">
    <property type="entry name" value="HATPase_c"/>
    <property type="match status" value="1"/>
</dbReference>
<dbReference type="InterPro" id="IPR005467">
    <property type="entry name" value="His_kinase_dom"/>
</dbReference>
<feature type="domain" description="Histidine kinase" evidence="9">
    <location>
        <begin position="354"/>
        <end position="573"/>
    </location>
</feature>
<keyword evidence="3 6" id="KW-0597">Phosphoprotein</keyword>
<dbReference type="PROSITE" id="PS50109">
    <property type="entry name" value="HIS_KIN"/>
    <property type="match status" value="1"/>
</dbReference>